<name>A0ABT4APN7_9BACT</name>
<dbReference type="Proteomes" id="UP001207654">
    <property type="component" value="Unassembled WGS sequence"/>
</dbReference>
<keyword evidence="2" id="KW-0812">Transmembrane</keyword>
<comment type="caution">
    <text evidence="3">The sequence shown here is derived from an EMBL/GenBank/DDBJ whole genome shotgun (WGS) entry which is preliminary data.</text>
</comment>
<feature type="compositionally biased region" description="Basic and acidic residues" evidence="1">
    <location>
        <begin position="55"/>
        <end position="67"/>
    </location>
</feature>
<evidence type="ECO:0000313" key="4">
    <source>
        <dbReference type="Proteomes" id="UP001207654"/>
    </source>
</evidence>
<keyword evidence="4" id="KW-1185">Reference proteome</keyword>
<organism evidence="3 4">
    <name type="scientific">Archangium lansingense</name>
    <dbReference type="NCBI Taxonomy" id="2995310"/>
    <lineage>
        <taxon>Bacteria</taxon>
        <taxon>Pseudomonadati</taxon>
        <taxon>Myxococcota</taxon>
        <taxon>Myxococcia</taxon>
        <taxon>Myxococcales</taxon>
        <taxon>Cystobacterineae</taxon>
        <taxon>Archangiaceae</taxon>
        <taxon>Archangium</taxon>
    </lineage>
</organism>
<evidence type="ECO:0000313" key="3">
    <source>
        <dbReference type="EMBL" id="MCY1083561.1"/>
    </source>
</evidence>
<feature type="compositionally biased region" description="Basic and acidic residues" evidence="1">
    <location>
        <begin position="1"/>
        <end position="12"/>
    </location>
</feature>
<evidence type="ECO:0008006" key="5">
    <source>
        <dbReference type="Google" id="ProtNLM"/>
    </source>
</evidence>
<gene>
    <name evidence="3" type="ORF">OV287_54895</name>
</gene>
<evidence type="ECO:0000256" key="1">
    <source>
        <dbReference type="SAM" id="MobiDB-lite"/>
    </source>
</evidence>
<accession>A0ABT4APN7</accession>
<keyword evidence="2" id="KW-0472">Membrane</keyword>
<feature type="transmembrane region" description="Helical" evidence="2">
    <location>
        <begin position="90"/>
        <end position="113"/>
    </location>
</feature>
<feature type="compositionally biased region" description="Basic and acidic residues" evidence="1">
    <location>
        <begin position="21"/>
        <end position="33"/>
    </location>
</feature>
<evidence type="ECO:0000256" key="2">
    <source>
        <dbReference type="SAM" id="Phobius"/>
    </source>
</evidence>
<feature type="compositionally biased region" description="Polar residues" evidence="1">
    <location>
        <begin position="124"/>
        <end position="141"/>
    </location>
</feature>
<feature type="region of interest" description="Disordered" evidence="1">
    <location>
        <begin position="119"/>
        <end position="142"/>
    </location>
</feature>
<reference evidence="3 4" key="1">
    <citation type="submission" date="2022-11" db="EMBL/GenBank/DDBJ databases">
        <title>Minimal conservation of predation-associated metabolite biosynthetic gene clusters underscores biosynthetic potential of Myxococcota including descriptions for ten novel species: Archangium lansinium sp. nov., Myxococcus landrumus sp. nov., Nannocystis bai.</title>
        <authorList>
            <person name="Ahearne A."/>
            <person name="Stevens C."/>
            <person name="Phillips K."/>
        </authorList>
    </citation>
    <scope>NUCLEOTIDE SEQUENCE [LARGE SCALE GENOMIC DNA]</scope>
    <source>
        <strain evidence="3 4">MIWBW</strain>
    </source>
</reference>
<sequence length="309" mass="32491">MKLLEKQPEERYPSTQALLRALDEAAEKERTSSDWKVPLTAPRSPAAAPPEQEPGAEHPRAVPEVEKAQPWAEAPGERAGPTARSSRRKWLLTALACALLVGAIGLIIGRALIEPSSAEPGASATAQRGTPPVSDSTQPVTASRSSSLSSLLAAWLCAATGVGCPGAQVRPEPMSCPADAIAAMFKELKMSPGGFTDALIDVTQPVEGGNYGLYSDGPIVGRVTKGEGLLAEGTLLYGHLWTGPGLKDDLGREAVIGRYTRAVLPDGKEYPVCIALGGPHGRLDRQPGPKSGTVQLLRIAAINGVWYWP</sequence>
<protein>
    <recommendedName>
        <fullName evidence="5">Serine/threonine protein kinase</fullName>
    </recommendedName>
</protein>
<keyword evidence="2" id="KW-1133">Transmembrane helix</keyword>
<dbReference type="EMBL" id="JAPNKA010000001">
    <property type="protein sequence ID" value="MCY1083561.1"/>
    <property type="molecule type" value="Genomic_DNA"/>
</dbReference>
<proteinExistence type="predicted"/>
<dbReference type="RefSeq" id="WP_267542085.1">
    <property type="nucleotide sequence ID" value="NZ_JAPNKA010000001.1"/>
</dbReference>
<feature type="region of interest" description="Disordered" evidence="1">
    <location>
        <begin position="1"/>
        <end position="84"/>
    </location>
</feature>